<reference evidence="8 9" key="1">
    <citation type="journal article" date="2016" name="Nat. Commun.">
        <title>Thousands of microbial genomes shed light on interconnected biogeochemical processes in an aquifer system.</title>
        <authorList>
            <person name="Anantharaman K."/>
            <person name="Brown C.T."/>
            <person name="Hug L.A."/>
            <person name="Sharon I."/>
            <person name="Castelle C.J."/>
            <person name="Probst A.J."/>
            <person name="Thomas B.C."/>
            <person name="Singh A."/>
            <person name="Wilkins M.J."/>
            <person name="Karaoz U."/>
            <person name="Brodie E.L."/>
            <person name="Williams K.H."/>
            <person name="Hubbard S.S."/>
            <person name="Banfield J.F."/>
        </authorList>
    </citation>
    <scope>NUCLEOTIDE SEQUENCE [LARGE SCALE GENOMIC DNA]</scope>
</reference>
<evidence type="ECO:0008006" key="10">
    <source>
        <dbReference type="Google" id="ProtNLM"/>
    </source>
</evidence>
<dbReference type="STRING" id="1797197.A2Y75_11160"/>
<dbReference type="PANTHER" id="PTHR43255">
    <property type="entry name" value="IRON-SULFUR-BINDING OXIDOREDUCTASE FADF-RELATED-RELATED"/>
    <property type="match status" value="1"/>
</dbReference>
<sequence length="420" mass="46852">MGLEKYQNDMAGCSRCSSCKWVPFNQMKSWRFAKACPSISRYNFHAYSGSGKMNMGLSMLEGRSQLTDTVSDIIFHCNLCGACEVSCKIYRDDIDLGEVLEELRTYCVEQGQLVPEHMALIDALKREDNVFGEPKSERGAWADGLGLKDMNREKADILFHAGCRYSYDSELSPIVKGAVELMRRAGADIAVGGREEACCGGRAFELGYRGEMQNFADDMNSRVKASGVSTLVTACSDCYSAFKYLYPRMGKELPVKVMHITEFLSEAVDAGKLCFNRQVPMTVTYHDPCHLGRRSEPYLGEWEGDKLLRPMDRKRTGRKGIYGPPRHILESIPSLELKEMERIKEYAWCCGAGGGVLEAFPEFSAWTAMERIQEALSTGADALVTACPWCTRSFRDAMSTNGVRLPIYDITEIAIQALGS</sequence>
<dbReference type="GO" id="GO:0016491">
    <property type="term" value="F:oxidoreductase activity"/>
    <property type="evidence" value="ECO:0007669"/>
    <property type="project" value="UniProtKB-KW"/>
</dbReference>
<evidence type="ECO:0000256" key="3">
    <source>
        <dbReference type="ARBA" id="ARBA00023002"/>
    </source>
</evidence>
<feature type="domain" description="4Fe-4S ferredoxin-type" evidence="7">
    <location>
        <begin position="10"/>
        <end position="88"/>
    </location>
</feature>
<dbReference type="GO" id="GO:0046872">
    <property type="term" value="F:metal ion binding"/>
    <property type="evidence" value="ECO:0007669"/>
    <property type="project" value="UniProtKB-KW"/>
</dbReference>
<accession>A0A1F2WR74</accession>
<dbReference type="AlphaFoldDB" id="A0A1F2WR74"/>
<evidence type="ECO:0000259" key="7">
    <source>
        <dbReference type="Pfam" id="PF13183"/>
    </source>
</evidence>
<evidence type="ECO:0000256" key="2">
    <source>
        <dbReference type="ARBA" id="ARBA00022723"/>
    </source>
</evidence>
<proteinExistence type="predicted"/>
<feature type="domain" description="Cysteine-rich" evidence="6">
    <location>
        <begin position="158"/>
        <end position="243"/>
    </location>
</feature>
<feature type="domain" description="Cysteine-rich" evidence="6">
    <location>
        <begin position="283"/>
        <end position="394"/>
    </location>
</feature>
<dbReference type="InterPro" id="IPR004017">
    <property type="entry name" value="Cys_rich_dom"/>
</dbReference>
<keyword evidence="1" id="KW-0004">4Fe-4S</keyword>
<evidence type="ECO:0000256" key="5">
    <source>
        <dbReference type="ARBA" id="ARBA00023014"/>
    </source>
</evidence>
<dbReference type="InterPro" id="IPR017896">
    <property type="entry name" value="4Fe4S_Fe-S-bd"/>
</dbReference>
<dbReference type="PANTHER" id="PTHR43255:SF1">
    <property type="entry name" value="IRON-SULFUR-BINDING OXIDOREDUCTASE FADF-RELATED"/>
    <property type="match status" value="1"/>
</dbReference>
<evidence type="ECO:0000256" key="1">
    <source>
        <dbReference type="ARBA" id="ARBA00022485"/>
    </source>
</evidence>
<gene>
    <name evidence="8" type="ORF">A2Y75_11160</name>
</gene>
<evidence type="ECO:0000256" key="4">
    <source>
        <dbReference type="ARBA" id="ARBA00023004"/>
    </source>
</evidence>
<evidence type="ECO:0000313" key="9">
    <source>
        <dbReference type="Proteomes" id="UP000177876"/>
    </source>
</evidence>
<comment type="caution">
    <text evidence="8">The sequence shown here is derived from an EMBL/GenBank/DDBJ whole genome shotgun (WGS) entry which is preliminary data.</text>
</comment>
<name>A0A1F2WR74_9ACTN</name>
<dbReference type="EMBL" id="MELK01000016">
    <property type="protein sequence ID" value="OFW59382.1"/>
    <property type="molecule type" value="Genomic_DNA"/>
</dbReference>
<keyword evidence="2" id="KW-0479">Metal-binding</keyword>
<dbReference type="Pfam" id="PF13183">
    <property type="entry name" value="Fer4_8"/>
    <property type="match status" value="1"/>
</dbReference>
<dbReference type="Proteomes" id="UP000177876">
    <property type="component" value="Unassembled WGS sequence"/>
</dbReference>
<dbReference type="GO" id="GO:0051539">
    <property type="term" value="F:4 iron, 4 sulfur cluster binding"/>
    <property type="evidence" value="ECO:0007669"/>
    <property type="project" value="UniProtKB-KW"/>
</dbReference>
<evidence type="ECO:0000259" key="6">
    <source>
        <dbReference type="Pfam" id="PF02754"/>
    </source>
</evidence>
<organism evidence="8 9">
    <name type="scientific">Candidatus Solincola sediminis</name>
    <dbReference type="NCBI Taxonomy" id="1797199"/>
    <lineage>
        <taxon>Bacteria</taxon>
        <taxon>Bacillati</taxon>
        <taxon>Actinomycetota</taxon>
        <taxon>Candidatus Geothermincolia</taxon>
        <taxon>Candidatus Geothermincolales</taxon>
        <taxon>Candidatus Geothermincolaceae</taxon>
        <taxon>Candidatus Solincola</taxon>
    </lineage>
</organism>
<protein>
    <recommendedName>
        <fullName evidence="10">(Fe-S)-binding protein</fullName>
    </recommendedName>
</protein>
<dbReference type="GO" id="GO:0005886">
    <property type="term" value="C:plasma membrane"/>
    <property type="evidence" value="ECO:0007669"/>
    <property type="project" value="TreeGrafter"/>
</dbReference>
<keyword evidence="3" id="KW-0560">Oxidoreductase</keyword>
<dbReference type="Pfam" id="PF02754">
    <property type="entry name" value="CCG"/>
    <property type="match status" value="2"/>
</dbReference>
<keyword evidence="4" id="KW-0408">Iron</keyword>
<keyword evidence="5" id="KW-0411">Iron-sulfur</keyword>
<evidence type="ECO:0000313" key="8">
    <source>
        <dbReference type="EMBL" id="OFW59382.1"/>
    </source>
</evidence>
<dbReference type="InterPro" id="IPR051460">
    <property type="entry name" value="HdrC_iron-sulfur_subunit"/>
</dbReference>